<name>A0ABR0DXD4_ZASCE</name>
<feature type="region of interest" description="Disordered" evidence="1">
    <location>
        <begin position="12"/>
        <end position="34"/>
    </location>
</feature>
<accession>A0ABR0DXD4</accession>
<feature type="domain" description="F-box" evidence="2">
    <location>
        <begin position="44"/>
        <end position="74"/>
    </location>
</feature>
<evidence type="ECO:0000256" key="1">
    <source>
        <dbReference type="SAM" id="MobiDB-lite"/>
    </source>
</evidence>
<dbReference type="CDD" id="cd09917">
    <property type="entry name" value="F-box_SF"/>
    <property type="match status" value="1"/>
</dbReference>
<evidence type="ECO:0000313" key="3">
    <source>
        <dbReference type="EMBL" id="KAK4493805.1"/>
    </source>
</evidence>
<dbReference type="EMBL" id="JAXOVC010000015">
    <property type="protein sequence ID" value="KAK4493805.1"/>
    <property type="molecule type" value="Genomic_DNA"/>
</dbReference>
<evidence type="ECO:0000259" key="2">
    <source>
        <dbReference type="Pfam" id="PF00646"/>
    </source>
</evidence>
<dbReference type="SUPFAM" id="SSF81383">
    <property type="entry name" value="F-box domain"/>
    <property type="match status" value="1"/>
</dbReference>
<proteinExistence type="predicted"/>
<feature type="region of interest" description="Disordered" evidence="1">
    <location>
        <begin position="261"/>
        <end position="304"/>
    </location>
</feature>
<dbReference type="InterPro" id="IPR036047">
    <property type="entry name" value="F-box-like_dom_sf"/>
</dbReference>
<comment type="caution">
    <text evidence="3">The sequence shown here is derived from an EMBL/GenBank/DDBJ whole genome shotgun (WGS) entry which is preliminary data.</text>
</comment>
<sequence length="304" mass="34249">MAPLEIRLYKKPAPHRPGLDSEAPRGSRRAATRAARDAVLNTAELLENVLLHLPARQIFTVKRVSRRFKAAVEKSTDIQVKLLLRLQEPEEKWRVIGRRPAAQKPIFFQKPTKSASEMANGGGAHLEFHEGMKKSINAFLKGEPQPWEDMYITDPPCTSVRLSIDGIKIGPKHSYTLSTYVGHPNGITLGALLRDSFEQKYLGMVKDNGVICRLGSRTPGEYFARRAEKRDVEVEYYNLPTIQIQRVVVPTDAERRRMRLATSRGQTDGEQRGFTFDWPTNRDGFKGGATGRKGITKAKKKRGD</sequence>
<evidence type="ECO:0000313" key="4">
    <source>
        <dbReference type="Proteomes" id="UP001305779"/>
    </source>
</evidence>
<gene>
    <name evidence="3" type="ORF">PRZ48_014990</name>
</gene>
<feature type="compositionally biased region" description="Basic residues" evidence="1">
    <location>
        <begin position="294"/>
        <end position="304"/>
    </location>
</feature>
<dbReference type="Pfam" id="PF00646">
    <property type="entry name" value="F-box"/>
    <property type="match status" value="1"/>
</dbReference>
<organism evidence="3 4">
    <name type="scientific">Zasmidium cellare</name>
    <name type="common">Wine cellar mold</name>
    <name type="synonym">Racodium cellare</name>
    <dbReference type="NCBI Taxonomy" id="395010"/>
    <lineage>
        <taxon>Eukaryota</taxon>
        <taxon>Fungi</taxon>
        <taxon>Dikarya</taxon>
        <taxon>Ascomycota</taxon>
        <taxon>Pezizomycotina</taxon>
        <taxon>Dothideomycetes</taxon>
        <taxon>Dothideomycetidae</taxon>
        <taxon>Mycosphaerellales</taxon>
        <taxon>Mycosphaerellaceae</taxon>
        <taxon>Zasmidium</taxon>
    </lineage>
</organism>
<reference evidence="3 4" key="1">
    <citation type="journal article" date="2023" name="G3 (Bethesda)">
        <title>A chromosome-level genome assembly of Zasmidium syzygii isolated from banana leaves.</title>
        <authorList>
            <person name="van Westerhoven A.C."/>
            <person name="Mehrabi R."/>
            <person name="Talebi R."/>
            <person name="Steentjes M.B.F."/>
            <person name="Corcolon B."/>
            <person name="Chong P.A."/>
            <person name="Kema G.H.J."/>
            <person name="Seidl M.F."/>
        </authorList>
    </citation>
    <scope>NUCLEOTIDE SEQUENCE [LARGE SCALE GENOMIC DNA]</scope>
    <source>
        <strain evidence="3 4">P124</strain>
    </source>
</reference>
<protein>
    <recommendedName>
        <fullName evidence="2">F-box domain-containing protein</fullName>
    </recommendedName>
</protein>
<keyword evidence="4" id="KW-1185">Reference proteome</keyword>
<dbReference type="InterPro" id="IPR001810">
    <property type="entry name" value="F-box_dom"/>
</dbReference>
<dbReference type="Proteomes" id="UP001305779">
    <property type="component" value="Unassembled WGS sequence"/>
</dbReference>